<dbReference type="SUPFAM" id="SSF50129">
    <property type="entry name" value="GroES-like"/>
    <property type="match status" value="1"/>
</dbReference>
<dbReference type="InterPro" id="IPR011032">
    <property type="entry name" value="GroES-like_sf"/>
</dbReference>
<evidence type="ECO:0000313" key="5">
    <source>
        <dbReference type="Proteomes" id="UP001251528"/>
    </source>
</evidence>
<keyword evidence="5" id="KW-1185">Reference proteome</keyword>
<dbReference type="EMBL" id="JASWJB010000060">
    <property type="protein sequence ID" value="KAK2603639.1"/>
    <property type="molecule type" value="Genomic_DNA"/>
</dbReference>
<evidence type="ECO:0000256" key="1">
    <source>
        <dbReference type="ARBA" id="ARBA00008072"/>
    </source>
</evidence>
<name>A0AAJ0FUX2_9HYPO</name>
<evidence type="ECO:0000313" key="4">
    <source>
        <dbReference type="EMBL" id="KAK2603639.1"/>
    </source>
</evidence>
<dbReference type="PANTHER" id="PTHR45348:SF6">
    <property type="entry name" value="TRANS-ENOYL REDUCTASE APDC"/>
    <property type="match status" value="1"/>
</dbReference>
<comment type="caution">
    <text evidence="4">The sequence shown here is derived from an EMBL/GenBank/DDBJ whole genome shotgun (WGS) entry which is preliminary data.</text>
</comment>
<gene>
    <name evidence="4" type="ORF">QQS21_004220</name>
</gene>
<evidence type="ECO:0000256" key="2">
    <source>
        <dbReference type="ARBA" id="ARBA00022857"/>
    </source>
</evidence>
<sequence length="233" mass="25111">MIDFSPAIGTVGGKDFSGQVVVVGARVQRWSVGDSVCGFLYGLDPHVGEKGWAGAFAHAGYIPLATCSPSNFDLVKSFGAEKAFDYHSPSCGVSIRAFTKGKLQKALDCITDSGSMRICYTAMGPRGDQWPALEPPSEKIKQSRKDIEADWVMALTIFGKDVDLKGPSGCAATPGDKDWARSWYTQAEGLVADGFLRPHPAKLANGNWTDVLQGIDELRSGKVRGVKFVYEID</sequence>
<dbReference type="PANTHER" id="PTHR45348">
    <property type="entry name" value="HYPOTHETICAL OXIDOREDUCTASE (EUROFUNG)"/>
    <property type="match status" value="1"/>
</dbReference>
<dbReference type="InterPro" id="IPR047122">
    <property type="entry name" value="Trans-enoyl_RdTase-like"/>
</dbReference>
<protein>
    <submittedName>
        <fullName evidence="4">Uncharacterized protein</fullName>
    </submittedName>
</protein>
<reference evidence="4" key="1">
    <citation type="submission" date="2023-06" db="EMBL/GenBank/DDBJ databases">
        <title>Conoideocrella luteorostrata (Hypocreales: Clavicipitaceae), a potential biocontrol fungus for elongate hemlock scale in United States Christmas tree production areas.</title>
        <authorList>
            <person name="Barrett H."/>
            <person name="Lovett B."/>
            <person name="Macias A.M."/>
            <person name="Stajich J.E."/>
            <person name="Kasson M.T."/>
        </authorList>
    </citation>
    <scope>NUCLEOTIDE SEQUENCE</scope>
    <source>
        <strain evidence="4">ARSEF 14590</strain>
    </source>
</reference>
<dbReference type="GO" id="GO:0016651">
    <property type="term" value="F:oxidoreductase activity, acting on NAD(P)H"/>
    <property type="evidence" value="ECO:0007669"/>
    <property type="project" value="InterPro"/>
</dbReference>
<evidence type="ECO:0000256" key="3">
    <source>
        <dbReference type="ARBA" id="ARBA00023002"/>
    </source>
</evidence>
<dbReference type="Proteomes" id="UP001251528">
    <property type="component" value="Unassembled WGS sequence"/>
</dbReference>
<dbReference type="Gene3D" id="3.40.50.720">
    <property type="entry name" value="NAD(P)-binding Rossmann-like Domain"/>
    <property type="match status" value="1"/>
</dbReference>
<keyword evidence="2" id="KW-0521">NADP</keyword>
<dbReference type="AlphaFoldDB" id="A0AAJ0FUX2"/>
<comment type="similarity">
    <text evidence="1">Belongs to the zinc-containing alcohol dehydrogenase family.</text>
</comment>
<keyword evidence="3" id="KW-0560">Oxidoreductase</keyword>
<accession>A0AAJ0FUX2</accession>
<organism evidence="4 5">
    <name type="scientific">Conoideocrella luteorostrata</name>
    <dbReference type="NCBI Taxonomy" id="1105319"/>
    <lineage>
        <taxon>Eukaryota</taxon>
        <taxon>Fungi</taxon>
        <taxon>Dikarya</taxon>
        <taxon>Ascomycota</taxon>
        <taxon>Pezizomycotina</taxon>
        <taxon>Sordariomycetes</taxon>
        <taxon>Hypocreomycetidae</taxon>
        <taxon>Hypocreales</taxon>
        <taxon>Clavicipitaceae</taxon>
        <taxon>Conoideocrella</taxon>
    </lineage>
</organism>
<proteinExistence type="inferred from homology"/>